<dbReference type="GeneID" id="62682447"/>
<dbReference type="KEGG" id="vg:62682447"/>
<dbReference type="SMART" id="SM00634">
    <property type="entry name" value="BID_1"/>
    <property type="match status" value="1"/>
</dbReference>
<dbReference type="SUPFAM" id="SSF49373">
    <property type="entry name" value="Invasin/intimin cell-adhesion fragments"/>
    <property type="match status" value="1"/>
</dbReference>
<dbReference type="InterPro" id="IPR008964">
    <property type="entry name" value="Invasin/intimin_cell_adhesion"/>
</dbReference>
<evidence type="ECO:0000259" key="2">
    <source>
        <dbReference type="PROSITE" id="PS51127"/>
    </source>
</evidence>
<dbReference type="PROSITE" id="PS51127">
    <property type="entry name" value="BIG1"/>
    <property type="match status" value="1"/>
</dbReference>
<dbReference type="InterPro" id="IPR003344">
    <property type="entry name" value="Big_1_dom"/>
</dbReference>
<dbReference type="EMBL" id="MT675124">
    <property type="protein sequence ID" value="QMV29928.1"/>
    <property type="molecule type" value="Genomic_DNA"/>
</dbReference>
<evidence type="ECO:0000256" key="1">
    <source>
        <dbReference type="ARBA" id="ARBA00010116"/>
    </source>
</evidence>
<dbReference type="InterPro" id="IPR013783">
    <property type="entry name" value="Ig-like_fold"/>
</dbReference>
<proteinExistence type="inferred from homology"/>
<accession>A0A7G5B0V5</accession>
<organism evidence="3 4">
    <name type="scientific">Providencia phage vB_PreS-PibeRecoleta</name>
    <dbReference type="NCBI Taxonomy" id="2761109"/>
    <lineage>
        <taxon>Viruses</taxon>
        <taxon>Duplodnaviria</taxon>
        <taxon>Heunggongvirae</taxon>
        <taxon>Uroviricota</taxon>
        <taxon>Caudoviricetes</taxon>
        <taxon>Casjensviridae</taxon>
        <taxon>Redjacvirus</taxon>
        <taxon>Redjacvirus piberecoleta</taxon>
    </lineage>
</organism>
<name>A0A7G5B0V5_9CAUD</name>
<keyword evidence="4" id="KW-1185">Reference proteome</keyword>
<feature type="domain" description="Big-1" evidence="2">
    <location>
        <begin position="290"/>
        <end position="379"/>
    </location>
</feature>
<protein>
    <submittedName>
        <fullName evidence="3">Major tail protein</fullName>
    </submittedName>
</protein>
<dbReference type="Pfam" id="PF02369">
    <property type="entry name" value="Big_1"/>
    <property type="match status" value="1"/>
</dbReference>
<dbReference type="Gene3D" id="2.60.40.10">
    <property type="entry name" value="Immunoglobulins"/>
    <property type="match status" value="1"/>
</dbReference>
<dbReference type="Proteomes" id="UP000515430">
    <property type="component" value="Segment"/>
</dbReference>
<evidence type="ECO:0000313" key="3">
    <source>
        <dbReference type="EMBL" id="QMV29928.1"/>
    </source>
</evidence>
<comment type="similarity">
    <text evidence="1">Belongs to the intimin/invasin family.</text>
</comment>
<dbReference type="RefSeq" id="YP_009999813.1">
    <property type="nucleotide sequence ID" value="NC_053009.1"/>
</dbReference>
<evidence type="ECO:0000313" key="4">
    <source>
        <dbReference type="Proteomes" id="UP000515430"/>
    </source>
</evidence>
<reference evidence="4" key="1">
    <citation type="submission" date="2020-06" db="EMBL/GenBank/DDBJ databases">
        <title>Complete genome sequences of Providencia rettgeri bacteriophages PibeRecoleta, Stilesk and PatoteraRojo.</title>
        <authorList>
            <person name="Batinovic S."/>
            <person name="Chan H.T."/>
            <person name="Stiles J."/>
            <person name="Petrovski S."/>
        </authorList>
    </citation>
    <scope>NUCLEOTIDE SEQUENCE [LARGE SCALE GENOMIC DNA]</scope>
</reference>
<sequence>MNDNYSNNYVVGRGTVYFDRFKDGSNNKTGEMYFGNTPEFTINTDTETLDHYSSEHGMRVMDASVLLEASQGGSFTCDNINEDNLALWFLGALEKNAQTQQTDAKEIFNPIMRGRYYQLGTSDVNPTGVRDVNNFQMVKADASISISTGSGDITTIPGATVVNPAGNYEIDLATGRIYIEPDSPDLAGNVQIAVQYDVAEQTRTMIIGKSDMIYGALRMISDNAVGLNKNYFFPKVSIAPDGDYALKGDDWQVISFTFKAMQLNSRTQRVYIDVVQSANAVDPLTIRTVEITQAATTGTIGETGVEVTATVRDGNGTAVQSEVVTFTTVTGATVTPSSASTTSQGVAKTTVKREAAGTATVTATLTNGRAATTQTITFS</sequence>